<organism evidence="3">
    <name type="scientific">Drosophila grimshawi</name>
    <name type="common">Hawaiian fruit fly</name>
    <name type="synonym">Idiomyia grimshawi</name>
    <dbReference type="NCBI Taxonomy" id="7222"/>
    <lineage>
        <taxon>Eukaryota</taxon>
        <taxon>Metazoa</taxon>
        <taxon>Ecdysozoa</taxon>
        <taxon>Arthropoda</taxon>
        <taxon>Hexapoda</taxon>
        <taxon>Insecta</taxon>
        <taxon>Pterygota</taxon>
        <taxon>Neoptera</taxon>
        <taxon>Endopterygota</taxon>
        <taxon>Diptera</taxon>
        <taxon>Brachycera</taxon>
        <taxon>Muscomorpha</taxon>
        <taxon>Ephydroidea</taxon>
        <taxon>Drosophilidae</taxon>
        <taxon>Drosophila</taxon>
        <taxon>Hawaiian Drosophila</taxon>
    </lineage>
</organism>
<sequence length="203" mass="23224">MPLGRRLAIGSDEVARRQRAELRTTYGNKLSNLNLERLRHTATMASASLRRIASSFAQVSDVKCGACAALPHDDNEEDMHEEHAEILIRREPFQMEPTTSKPTTTTTTTTTRTRRANATTTAAPFSERRQHHHHDHHLCEEDVVRSRASERWAQIACTVSALFRVRRIDTATPLSELRRLREQRDLLVAFTRPFLYEDAVQPK</sequence>
<dbReference type="HOGENOM" id="CLU_1112304_0_0_1"/>
<accession>B4JMA3</accession>
<dbReference type="AlphaFoldDB" id="B4JMA3"/>
<protein>
    <submittedName>
        <fullName evidence="2">GH24368</fullName>
    </submittedName>
</protein>
<dbReference type="Proteomes" id="UP000001070">
    <property type="component" value="Unassembled WGS sequence"/>
</dbReference>
<keyword evidence="3" id="KW-1185">Reference proteome</keyword>
<dbReference type="KEGG" id="dgr:6566063"/>
<proteinExistence type="predicted"/>
<dbReference type="EMBL" id="CH916371">
    <property type="protein sequence ID" value="EDV91864.1"/>
    <property type="molecule type" value="Genomic_DNA"/>
</dbReference>
<evidence type="ECO:0000313" key="2">
    <source>
        <dbReference type="EMBL" id="EDV91864.1"/>
    </source>
</evidence>
<feature type="compositionally biased region" description="Low complexity" evidence="1">
    <location>
        <begin position="103"/>
        <end position="123"/>
    </location>
</feature>
<name>B4JMA3_DROGR</name>
<dbReference type="PhylomeDB" id="B4JMA3"/>
<reference evidence="2 3" key="1">
    <citation type="journal article" date="2007" name="Nature">
        <title>Evolution of genes and genomes on the Drosophila phylogeny.</title>
        <authorList>
            <consortium name="Drosophila 12 Genomes Consortium"/>
            <person name="Clark A.G."/>
            <person name="Eisen M.B."/>
            <person name="Smith D.R."/>
            <person name="Bergman C.M."/>
            <person name="Oliver B."/>
            <person name="Markow T.A."/>
            <person name="Kaufman T.C."/>
            <person name="Kellis M."/>
            <person name="Gelbart W."/>
            <person name="Iyer V.N."/>
            <person name="Pollard D.A."/>
            <person name="Sackton T.B."/>
            <person name="Larracuente A.M."/>
            <person name="Singh N.D."/>
            <person name="Abad J.P."/>
            <person name="Abt D.N."/>
            <person name="Adryan B."/>
            <person name="Aguade M."/>
            <person name="Akashi H."/>
            <person name="Anderson W.W."/>
            <person name="Aquadro C.F."/>
            <person name="Ardell D.H."/>
            <person name="Arguello R."/>
            <person name="Artieri C.G."/>
            <person name="Barbash D.A."/>
            <person name="Barker D."/>
            <person name="Barsanti P."/>
            <person name="Batterham P."/>
            <person name="Batzoglou S."/>
            <person name="Begun D."/>
            <person name="Bhutkar A."/>
            <person name="Blanco E."/>
            <person name="Bosak S.A."/>
            <person name="Bradley R.K."/>
            <person name="Brand A.D."/>
            <person name="Brent M.R."/>
            <person name="Brooks A.N."/>
            <person name="Brown R.H."/>
            <person name="Butlin R.K."/>
            <person name="Caggese C."/>
            <person name="Calvi B.R."/>
            <person name="Bernardo de Carvalho A."/>
            <person name="Caspi A."/>
            <person name="Castrezana S."/>
            <person name="Celniker S.E."/>
            <person name="Chang J.L."/>
            <person name="Chapple C."/>
            <person name="Chatterji S."/>
            <person name="Chinwalla A."/>
            <person name="Civetta A."/>
            <person name="Clifton S.W."/>
            <person name="Comeron J.M."/>
            <person name="Costello J.C."/>
            <person name="Coyne J.A."/>
            <person name="Daub J."/>
            <person name="David R.G."/>
            <person name="Delcher A.L."/>
            <person name="Delehaunty K."/>
            <person name="Do C.B."/>
            <person name="Ebling H."/>
            <person name="Edwards K."/>
            <person name="Eickbush T."/>
            <person name="Evans J.D."/>
            <person name="Filipski A."/>
            <person name="Findeiss S."/>
            <person name="Freyhult E."/>
            <person name="Fulton L."/>
            <person name="Fulton R."/>
            <person name="Garcia A.C."/>
            <person name="Gardiner A."/>
            <person name="Garfield D.A."/>
            <person name="Garvin B.E."/>
            <person name="Gibson G."/>
            <person name="Gilbert D."/>
            <person name="Gnerre S."/>
            <person name="Godfrey J."/>
            <person name="Good R."/>
            <person name="Gotea V."/>
            <person name="Gravely B."/>
            <person name="Greenberg A.J."/>
            <person name="Griffiths-Jones S."/>
            <person name="Gross S."/>
            <person name="Guigo R."/>
            <person name="Gustafson E.A."/>
            <person name="Haerty W."/>
            <person name="Hahn M.W."/>
            <person name="Halligan D.L."/>
            <person name="Halpern A.L."/>
            <person name="Halter G.M."/>
            <person name="Han M.V."/>
            <person name="Heger A."/>
            <person name="Hillier L."/>
            <person name="Hinrichs A.S."/>
            <person name="Holmes I."/>
            <person name="Hoskins R.A."/>
            <person name="Hubisz M.J."/>
            <person name="Hultmark D."/>
            <person name="Huntley M.A."/>
            <person name="Jaffe D.B."/>
            <person name="Jagadeeshan S."/>
            <person name="Jeck W.R."/>
            <person name="Johnson J."/>
            <person name="Jones C.D."/>
            <person name="Jordan W.C."/>
            <person name="Karpen G.H."/>
            <person name="Kataoka E."/>
            <person name="Keightley P.D."/>
            <person name="Kheradpour P."/>
            <person name="Kirkness E.F."/>
            <person name="Koerich L.B."/>
            <person name="Kristiansen K."/>
            <person name="Kudrna D."/>
            <person name="Kulathinal R.J."/>
            <person name="Kumar S."/>
            <person name="Kwok R."/>
            <person name="Lander E."/>
            <person name="Langley C.H."/>
            <person name="Lapoint R."/>
            <person name="Lazzaro B.P."/>
            <person name="Lee S.J."/>
            <person name="Levesque L."/>
            <person name="Li R."/>
            <person name="Lin C.F."/>
            <person name="Lin M.F."/>
            <person name="Lindblad-Toh K."/>
            <person name="Llopart A."/>
            <person name="Long M."/>
            <person name="Low L."/>
            <person name="Lozovsky E."/>
            <person name="Lu J."/>
            <person name="Luo M."/>
            <person name="Machado C.A."/>
            <person name="Makalowski W."/>
            <person name="Marzo M."/>
            <person name="Matsuda M."/>
            <person name="Matzkin L."/>
            <person name="McAllister B."/>
            <person name="McBride C.S."/>
            <person name="McKernan B."/>
            <person name="McKernan K."/>
            <person name="Mendez-Lago M."/>
            <person name="Minx P."/>
            <person name="Mollenhauer M.U."/>
            <person name="Montooth K."/>
            <person name="Mount S.M."/>
            <person name="Mu X."/>
            <person name="Myers E."/>
            <person name="Negre B."/>
            <person name="Newfeld S."/>
            <person name="Nielsen R."/>
            <person name="Noor M.A."/>
            <person name="O'Grady P."/>
            <person name="Pachter L."/>
            <person name="Papaceit M."/>
            <person name="Parisi M.J."/>
            <person name="Parisi M."/>
            <person name="Parts L."/>
            <person name="Pedersen J.S."/>
            <person name="Pesole G."/>
            <person name="Phillippy A.M."/>
            <person name="Ponting C.P."/>
            <person name="Pop M."/>
            <person name="Porcelli D."/>
            <person name="Powell J.R."/>
            <person name="Prohaska S."/>
            <person name="Pruitt K."/>
            <person name="Puig M."/>
            <person name="Quesneville H."/>
            <person name="Ram K.R."/>
            <person name="Rand D."/>
            <person name="Rasmussen M.D."/>
            <person name="Reed L.K."/>
            <person name="Reenan R."/>
            <person name="Reily A."/>
            <person name="Remington K.A."/>
            <person name="Rieger T.T."/>
            <person name="Ritchie M.G."/>
            <person name="Robin C."/>
            <person name="Rogers Y.H."/>
            <person name="Rohde C."/>
            <person name="Rozas J."/>
            <person name="Rubenfield M.J."/>
            <person name="Ruiz A."/>
            <person name="Russo S."/>
            <person name="Salzberg S.L."/>
            <person name="Sanchez-Gracia A."/>
            <person name="Saranga D.J."/>
            <person name="Sato H."/>
            <person name="Schaeffer S.W."/>
            <person name="Schatz M.C."/>
            <person name="Schlenke T."/>
            <person name="Schwartz R."/>
            <person name="Segarra C."/>
            <person name="Singh R.S."/>
            <person name="Sirot L."/>
            <person name="Sirota M."/>
            <person name="Sisneros N.B."/>
            <person name="Smith C.D."/>
            <person name="Smith T.F."/>
            <person name="Spieth J."/>
            <person name="Stage D.E."/>
            <person name="Stark A."/>
            <person name="Stephan W."/>
            <person name="Strausberg R.L."/>
            <person name="Strempel S."/>
            <person name="Sturgill D."/>
            <person name="Sutton G."/>
            <person name="Sutton G.G."/>
            <person name="Tao W."/>
            <person name="Teichmann S."/>
            <person name="Tobari Y.N."/>
            <person name="Tomimura Y."/>
            <person name="Tsolas J.M."/>
            <person name="Valente V.L."/>
            <person name="Venter E."/>
            <person name="Venter J.C."/>
            <person name="Vicario S."/>
            <person name="Vieira F.G."/>
            <person name="Vilella A.J."/>
            <person name="Villasante A."/>
            <person name="Walenz B."/>
            <person name="Wang J."/>
            <person name="Wasserman M."/>
            <person name="Watts T."/>
            <person name="Wilson D."/>
            <person name="Wilson R.K."/>
            <person name="Wing R.A."/>
            <person name="Wolfner M.F."/>
            <person name="Wong A."/>
            <person name="Wong G.K."/>
            <person name="Wu C.I."/>
            <person name="Wu G."/>
            <person name="Yamamoto D."/>
            <person name="Yang H.P."/>
            <person name="Yang S.P."/>
            <person name="Yorke J.A."/>
            <person name="Yoshida K."/>
            <person name="Zdobnov E."/>
            <person name="Zhang P."/>
            <person name="Zhang Y."/>
            <person name="Zimin A.V."/>
            <person name="Baldwin J."/>
            <person name="Abdouelleil A."/>
            <person name="Abdulkadir J."/>
            <person name="Abebe A."/>
            <person name="Abera B."/>
            <person name="Abreu J."/>
            <person name="Acer S.C."/>
            <person name="Aftuck L."/>
            <person name="Alexander A."/>
            <person name="An P."/>
            <person name="Anderson E."/>
            <person name="Anderson S."/>
            <person name="Arachi H."/>
            <person name="Azer M."/>
            <person name="Bachantsang P."/>
            <person name="Barry A."/>
            <person name="Bayul T."/>
            <person name="Berlin A."/>
            <person name="Bessette D."/>
            <person name="Bloom T."/>
            <person name="Blye J."/>
            <person name="Boguslavskiy L."/>
            <person name="Bonnet C."/>
            <person name="Boukhgalter B."/>
            <person name="Bourzgui I."/>
            <person name="Brown A."/>
            <person name="Cahill P."/>
            <person name="Channer S."/>
            <person name="Cheshatsang Y."/>
            <person name="Chuda L."/>
            <person name="Citroen M."/>
            <person name="Collymore A."/>
            <person name="Cooke P."/>
            <person name="Costello M."/>
            <person name="D'Aco K."/>
            <person name="Daza R."/>
            <person name="De Haan G."/>
            <person name="DeGray S."/>
            <person name="DeMaso C."/>
            <person name="Dhargay N."/>
            <person name="Dooley K."/>
            <person name="Dooley E."/>
            <person name="Doricent M."/>
            <person name="Dorje P."/>
            <person name="Dorjee K."/>
            <person name="Dupes A."/>
            <person name="Elong R."/>
            <person name="Falk J."/>
            <person name="Farina A."/>
            <person name="Faro S."/>
            <person name="Ferguson D."/>
            <person name="Fisher S."/>
            <person name="Foley C.D."/>
            <person name="Franke A."/>
            <person name="Friedrich D."/>
            <person name="Gadbois L."/>
            <person name="Gearin G."/>
            <person name="Gearin C.R."/>
            <person name="Giannoukos G."/>
            <person name="Goode T."/>
            <person name="Graham J."/>
            <person name="Grandbois E."/>
            <person name="Grewal S."/>
            <person name="Gyaltsen K."/>
            <person name="Hafez N."/>
            <person name="Hagos B."/>
            <person name="Hall J."/>
            <person name="Henson C."/>
            <person name="Hollinger A."/>
            <person name="Honan T."/>
            <person name="Huard M.D."/>
            <person name="Hughes L."/>
            <person name="Hurhula B."/>
            <person name="Husby M.E."/>
            <person name="Kamat A."/>
            <person name="Kanga B."/>
            <person name="Kashin S."/>
            <person name="Khazanovich D."/>
            <person name="Kisner P."/>
            <person name="Lance K."/>
            <person name="Lara M."/>
            <person name="Lee W."/>
            <person name="Lennon N."/>
            <person name="Letendre F."/>
            <person name="LeVine R."/>
            <person name="Lipovsky A."/>
            <person name="Liu X."/>
            <person name="Liu J."/>
            <person name="Liu S."/>
            <person name="Lokyitsang T."/>
            <person name="Lokyitsang Y."/>
            <person name="Lubonja R."/>
            <person name="Lui A."/>
            <person name="MacDonald P."/>
            <person name="Magnisalis V."/>
            <person name="Maru K."/>
            <person name="Matthews C."/>
            <person name="McCusker W."/>
            <person name="McDonough S."/>
            <person name="Mehta T."/>
            <person name="Meldrim J."/>
            <person name="Meneus L."/>
            <person name="Mihai O."/>
            <person name="Mihalev A."/>
            <person name="Mihova T."/>
            <person name="Mittelman R."/>
            <person name="Mlenga V."/>
            <person name="Montmayeur A."/>
            <person name="Mulrain L."/>
            <person name="Navidi A."/>
            <person name="Naylor J."/>
            <person name="Negash T."/>
            <person name="Nguyen T."/>
            <person name="Nguyen N."/>
            <person name="Nicol R."/>
            <person name="Norbu C."/>
            <person name="Norbu N."/>
            <person name="Novod N."/>
            <person name="O'Neill B."/>
            <person name="Osman S."/>
            <person name="Markiewicz E."/>
            <person name="Oyono O.L."/>
            <person name="Patti C."/>
            <person name="Phunkhang P."/>
            <person name="Pierre F."/>
            <person name="Priest M."/>
            <person name="Raghuraman S."/>
            <person name="Rege F."/>
            <person name="Reyes R."/>
            <person name="Rise C."/>
            <person name="Rogov P."/>
            <person name="Ross K."/>
            <person name="Ryan E."/>
            <person name="Settipalli S."/>
            <person name="Shea T."/>
            <person name="Sherpa N."/>
            <person name="Shi L."/>
            <person name="Shih D."/>
            <person name="Sparrow T."/>
            <person name="Spaulding J."/>
            <person name="Stalker J."/>
            <person name="Stange-Thomann N."/>
            <person name="Stavropoulos S."/>
            <person name="Stone C."/>
            <person name="Strader C."/>
            <person name="Tesfaye S."/>
            <person name="Thomson T."/>
            <person name="Thoulutsang Y."/>
            <person name="Thoulutsang D."/>
            <person name="Topham K."/>
            <person name="Topping I."/>
            <person name="Tsamla T."/>
            <person name="Vassiliev H."/>
            <person name="Vo A."/>
            <person name="Wangchuk T."/>
            <person name="Wangdi T."/>
            <person name="Weiand M."/>
            <person name="Wilkinson J."/>
            <person name="Wilson A."/>
            <person name="Yadav S."/>
            <person name="Young G."/>
            <person name="Yu Q."/>
            <person name="Zembek L."/>
            <person name="Zhong D."/>
            <person name="Zimmer A."/>
            <person name="Zwirko Z."/>
            <person name="Jaffe D.B."/>
            <person name="Alvarez P."/>
            <person name="Brockman W."/>
            <person name="Butler J."/>
            <person name="Chin C."/>
            <person name="Gnerre S."/>
            <person name="Grabherr M."/>
            <person name="Kleber M."/>
            <person name="Mauceli E."/>
            <person name="MacCallum I."/>
        </authorList>
    </citation>
    <scope>NUCLEOTIDE SEQUENCE [LARGE SCALE GENOMIC DNA]</scope>
    <source>
        <strain evidence="3">Tucson 15287-2541.00</strain>
    </source>
</reference>
<dbReference type="InParanoid" id="B4JMA3"/>
<dbReference type="STRING" id="7222.B4JMA3"/>
<evidence type="ECO:0000313" key="3">
    <source>
        <dbReference type="Proteomes" id="UP000001070"/>
    </source>
</evidence>
<dbReference type="eggNOG" id="ENOG502R0UG">
    <property type="taxonomic scope" value="Eukaryota"/>
</dbReference>
<dbReference type="OrthoDB" id="7867477at2759"/>
<gene>
    <name evidence="2" type="primary">Dgri\GH24368</name>
    <name evidence="2" type="ORF">Dgri_GH24368</name>
</gene>
<feature type="region of interest" description="Disordered" evidence="1">
    <location>
        <begin position="96"/>
        <end position="134"/>
    </location>
</feature>
<dbReference type="OMA" id="SERWSQI"/>
<evidence type="ECO:0000256" key="1">
    <source>
        <dbReference type="SAM" id="MobiDB-lite"/>
    </source>
</evidence>